<evidence type="ECO:0000256" key="2">
    <source>
        <dbReference type="ARBA" id="ARBA00022553"/>
    </source>
</evidence>
<feature type="region of interest" description="Disordered" evidence="6">
    <location>
        <begin position="340"/>
        <end position="371"/>
    </location>
</feature>
<dbReference type="EMBL" id="JABFDY010000008">
    <property type="protein sequence ID" value="KAF7704505.1"/>
    <property type="molecule type" value="Genomic_DNA"/>
</dbReference>
<evidence type="ECO:0000313" key="8">
    <source>
        <dbReference type="EMBL" id="KAF7704505.1"/>
    </source>
</evidence>
<feature type="compositionally biased region" description="Basic and acidic residues" evidence="6">
    <location>
        <begin position="178"/>
        <end position="198"/>
    </location>
</feature>
<evidence type="ECO:0000259" key="7">
    <source>
        <dbReference type="PROSITE" id="PS51893"/>
    </source>
</evidence>
<organism evidence="8 9">
    <name type="scientific">Silurus meridionalis</name>
    <name type="common">Southern catfish</name>
    <name type="synonym">Silurus soldatovi meridionalis</name>
    <dbReference type="NCBI Taxonomy" id="175797"/>
    <lineage>
        <taxon>Eukaryota</taxon>
        <taxon>Metazoa</taxon>
        <taxon>Chordata</taxon>
        <taxon>Craniata</taxon>
        <taxon>Vertebrata</taxon>
        <taxon>Euteleostomi</taxon>
        <taxon>Actinopterygii</taxon>
        <taxon>Neopterygii</taxon>
        <taxon>Teleostei</taxon>
        <taxon>Ostariophysi</taxon>
        <taxon>Siluriformes</taxon>
        <taxon>Siluridae</taxon>
        <taxon>Silurus</taxon>
    </lineage>
</organism>
<keyword evidence="9" id="KW-1185">Reference proteome</keyword>
<feature type="compositionally biased region" description="Basic residues" evidence="6">
    <location>
        <begin position="481"/>
        <end position="492"/>
    </location>
</feature>
<feature type="compositionally biased region" description="Basic and acidic residues" evidence="6">
    <location>
        <begin position="428"/>
        <end position="447"/>
    </location>
</feature>
<feature type="compositionally biased region" description="Polar residues" evidence="6">
    <location>
        <begin position="82"/>
        <end position="106"/>
    </location>
</feature>
<comment type="caution">
    <text evidence="8">The sequence shown here is derived from an EMBL/GenBank/DDBJ whole genome shotgun (WGS) entry which is preliminary data.</text>
</comment>
<name>A0A8T0BBV8_SILME</name>
<dbReference type="GO" id="GO:0007165">
    <property type="term" value="P:signal transduction"/>
    <property type="evidence" value="ECO:0007669"/>
    <property type="project" value="TreeGrafter"/>
</dbReference>
<keyword evidence="3" id="KW-0112">Calmodulin-binding</keyword>
<evidence type="ECO:0000256" key="1">
    <source>
        <dbReference type="ARBA" id="ARBA00004635"/>
    </source>
</evidence>
<dbReference type="GO" id="GO:0051018">
    <property type="term" value="F:protein kinase A binding"/>
    <property type="evidence" value="ECO:0007669"/>
    <property type="project" value="InterPro"/>
</dbReference>
<dbReference type="Proteomes" id="UP000606274">
    <property type="component" value="Unassembled WGS sequence"/>
</dbReference>
<dbReference type="GO" id="GO:0005737">
    <property type="term" value="C:cytoplasm"/>
    <property type="evidence" value="ECO:0007669"/>
    <property type="project" value="TreeGrafter"/>
</dbReference>
<feature type="compositionally biased region" description="Acidic residues" evidence="6">
    <location>
        <begin position="13"/>
        <end position="32"/>
    </location>
</feature>
<dbReference type="PROSITE" id="PS51893">
    <property type="entry name" value="AKAP_CAM_BD"/>
    <property type="match status" value="1"/>
</dbReference>
<dbReference type="GO" id="GO:0016020">
    <property type="term" value="C:membrane"/>
    <property type="evidence" value="ECO:0007669"/>
    <property type="project" value="UniProtKB-SubCell"/>
</dbReference>
<dbReference type="PANTHER" id="PTHR23209:SF4">
    <property type="entry name" value="A-KINASE ANCHOR PROTEIN 12"/>
    <property type="match status" value="1"/>
</dbReference>
<dbReference type="GO" id="GO:0090036">
    <property type="term" value="P:regulation of protein kinase C signaling"/>
    <property type="evidence" value="ECO:0007669"/>
    <property type="project" value="InterPro"/>
</dbReference>
<protein>
    <recommendedName>
        <fullName evidence="7">A kinase-anchoring proteins AKAP-5 and AKAP-12 calmodulin (CaM)-binding domain-containing protein</fullName>
    </recommendedName>
</protein>
<dbReference type="InterPro" id="IPR028540">
    <property type="entry name" value="AKAP12"/>
</dbReference>
<feature type="compositionally biased region" description="Polar residues" evidence="6">
    <location>
        <begin position="37"/>
        <end position="46"/>
    </location>
</feature>
<dbReference type="PANTHER" id="PTHR23209">
    <property type="entry name" value="A-KINASE ANCHOR PROTEIN 12"/>
    <property type="match status" value="1"/>
</dbReference>
<feature type="compositionally biased region" description="Basic and acidic residues" evidence="6">
    <location>
        <begin position="108"/>
        <end position="122"/>
    </location>
</feature>
<feature type="compositionally biased region" description="Polar residues" evidence="6">
    <location>
        <begin position="1"/>
        <end position="10"/>
    </location>
</feature>
<feature type="region of interest" description="Disordered" evidence="6">
    <location>
        <begin position="1"/>
        <end position="122"/>
    </location>
</feature>
<evidence type="ECO:0000313" key="9">
    <source>
        <dbReference type="Proteomes" id="UP000606274"/>
    </source>
</evidence>
<keyword evidence="5" id="KW-0449">Lipoprotein</keyword>
<keyword evidence="2" id="KW-0597">Phosphoprotein</keyword>
<evidence type="ECO:0000256" key="5">
    <source>
        <dbReference type="ARBA" id="ARBA00023288"/>
    </source>
</evidence>
<dbReference type="GO" id="GO:0010739">
    <property type="term" value="P:positive regulation of protein kinase A signaling"/>
    <property type="evidence" value="ECO:0007669"/>
    <property type="project" value="InterPro"/>
</dbReference>
<dbReference type="Pfam" id="PF03832">
    <property type="entry name" value="WSK"/>
    <property type="match status" value="1"/>
</dbReference>
<gene>
    <name evidence="8" type="ORF">HF521_021577</name>
</gene>
<evidence type="ECO:0000256" key="6">
    <source>
        <dbReference type="SAM" id="MobiDB-lite"/>
    </source>
</evidence>
<feature type="region of interest" description="Disordered" evidence="6">
    <location>
        <begin position="255"/>
        <end position="274"/>
    </location>
</feature>
<feature type="domain" description="A kinase-anchoring proteins AKAP-5 and AKAP-12 calmodulin (CaM)-binding" evidence="7">
    <location>
        <begin position="476"/>
        <end position="496"/>
    </location>
</feature>
<feature type="compositionally biased region" description="Basic and acidic residues" evidence="6">
    <location>
        <begin position="212"/>
        <end position="235"/>
    </location>
</feature>
<proteinExistence type="predicted"/>
<dbReference type="InterPro" id="IPR001573">
    <property type="entry name" value="AKAP_WSK"/>
</dbReference>
<reference evidence="8" key="1">
    <citation type="submission" date="2020-08" db="EMBL/GenBank/DDBJ databases">
        <title>Chromosome-level assembly of Southern catfish (Silurus meridionalis) provides insights into visual adaptation to the nocturnal and benthic lifestyles.</title>
        <authorList>
            <person name="Zhang Y."/>
            <person name="Wang D."/>
            <person name="Peng Z."/>
        </authorList>
    </citation>
    <scope>NUCLEOTIDE SEQUENCE</scope>
    <source>
        <strain evidence="8">SWU-2019-XX</strain>
        <tissue evidence="8">Muscle</tissue>
    </source>
</reference>
<keyword evidence="4" id="KW-0472">Membrane</keyword>
<evidence type="ECO:0000256" key="3">
    <source>
        <dbReference type="ARBA" id="ARBA00022860"/>
    </source>
</evidence>
<comment type="subcellular location">
    <subcellularLocation>
        <location evidence="1">Membrane</location>
        <topology evidence="1">Lipid-anchor</topology>
    </subcellularLocation>
</comment>
<feature type="region of interest" description="Disordered" evidence="6">
    <location>
        <begin position="391"/>
        <end position="514"/>
    </location>
</feature>
<evidence type="ECO:0000256" key="4">
    <source>
        <dbReference type="ARBA" id="ARBA00023136"/>
    </source>
</evidence>
<feature type="compositionally biased region" description="Basic and acidic residues" evidence="6">
    <location>
        <begin position="260"/>
        <end position="274"/>
    </location>
</feature>
<accession>A0A8T0BBV8</accession>
<feature type="region of interest" description="Disordered" evidence="6">
    <location>
        <begin position="175"/>
        <end position="244"/>
    </location>
</feature>
<feature type="compositionally biased region" description="Basic and acidic residues" evidence="6">
    <location>
        <begin position="397"/>
        <end position="408"/>
    </location>
</feature>
<feature type="compositionally biased region" description="Polar residues" evidence="6">
    <location>
        <begin position="448"/>
        <end position="467"/>
    </location>
</feature>
<sequence>MGATLSAQQDSKCEEDEEQYPGQDESLEDSEEDKLLQNNGQFSSQSEKTENLTDEMNSQSEGRDLLDVGSGFVTLKEDPSDTTHSSQEDVSQSSTNNISEQMNNTDDMIAKEENEANNKQNDTEIGFKKTFRFGGLKFTLKKDKVDADELIKFEENINAASPSEDSWDTIDVNAASKTEQDTEVIKNERMGGDTHAESPKIYNKSAIGKISSHIEHQEEASPDKKNMEDVPKSPEPEELMSPIKRFFSQGLLSSLKKKKKEGEKPKENKEELKSLDKIVEKETTKDDTTCTCLDVSSSIFDQDKDIQLYKKDECKPTAERDIMNSVEQDKVQASPFKRLFRKLSTRRQSDTKPVDINLPDPGINSNENPQLSTECIKSEKEQETMVVVTQPSGEMVDMSHEESKKKSDSTVSWENLICVRSGKARSRKTSDSENETQDKGEVFKRTTESPIESSTEADHLTSSNEQGGSPGEDDSGSTWKSFKKLVTPKRKSRMEESGSVEQIQSDTEIAKDESSCSLRKLISGRKKIKPDGQLETMSSDEGSKETEIIIIEDDETPGVVPLSEYEIVDPENLNVITDGQIESKKDKEMQPAKEEDKPKQIQILYNDGVMSGVPIPTECMEELTEFLSKHQQLSDIPEEGIVEESVATPLSFVEWITQDDTIDDDIVDMTADAVTAPEPASECNEEESTEMVSAVSQLSESPKTSGNVTPVSPVNDMRESDMEVMESISMVPVVLSITTKDKVPEAPAVSVSQFILESTTTTETKVLVTHKKEEATSICIGIVSQEIRATEVVLPLPIVEGISEITHAVPTEIVSVDLVEESEAAGTATDNVYKAEIKEIRTMLHEALLHVEESVVLSKTASKSNQTVIMVKNIEEEVSPVIQMEDVVDDSTKFFNGIHGFAPVHSAVQGGSQLLEEQIIALNINRPETEGPLQSALEEPVYKYLTENTKTPVEAEKEHRFPDVESSTVDVEQLTVATVVTHNVDSVPDSSLNGASKIIETIVQDTELAKPVMYSVVASTSNTDMYQASEIIEMTKVLVSDVKCVETTMPFSEVTPMSDSIKTETELKNEVQKKIDSPLQNAETELALRTTLDSTDALEHRGKIGDEEKLTIEHTFAETTEDIVDKKIALNLKAENLSEIIDKPTKEREGKECDLNTFVIKRTLPVAISYEDNAIKVPEDMSKEHRETVLGENFKSEQTTGDEICMLTSNTAETEEIMKPPVISEHPRVYEEVAEDGIQQPTTDNLELVSQPTLSKVITYALTTALAPEPRKEVSAKTDTVKTHCVNNESDKLLEDEKEQTETAKPEVHFEVLPKKETLEIVKPFLELRQLDTDQPQTESFKTYEENNQAASPKMAETRVPVLKQEVVCKIPFNHVPWQQVKSV</sequence>
<dbReference type="GO" id="GO:0005516">
    <property type="term" value="F:calmodulin binding"/>
    <property type="evidence" value="ECO:0007669"/>
    <property type="project" value="UniProtKB-KW"/>
</dbReference>